<evidence type="ECO:0000256" key="3">
    <source>
        <dbReference type="ARBA" id="ARBA00022737"/>
    </source>
</evidence>
<feature type="domain" description="IFT140 first beta-propeller" evidence="6">
    <location>
        <begin position="2"/>
        <end position="183"/>
    </location>
</feature>
<dbReference type="PANTHER" id="PTHR15722:SF7">
    <property type="entry name" value="INTRAFLAGELLAR TRANSPORT PROTEIN 140 HOMOLOG"/>
    <property type="match status" value="1"/>
</dbReference>
<dbReference type="InterPro" id="IPR056154">
    <property type="entry name" value="Beta-prop_IFT140_1st"/>
</dbReference>
<evidence type="ECO:0000256" key="1">
    <source>
        <dbReference type="ARBA" id="ARBA00004138"/>
    </source>
</evidence>
<organism evidence="7">
    <name type="scientific">Homalodisca liturata</name>
    <dbReference type="NCBI Taxonomy" id="320908"/>
    <lineage>
        <taxon>Eukaryota</taxon>
        <taxon>Metazoa</taxon>
        <taxon>Ecdysozoa</taxon>
        <taxon>Arthropoda</taxon>
        <taxon>Hexapoda</taxon>
        <taxon>Insecta</taxon>
        <taxon>Pterygota</taxon>
        <taxon>Neoptera</taxon>
        <taxon>Paraneoptera</taxon>
        <taxon>Hemiptera</taxon>
        <taxon>Auchenorrhyncha</taxon>
        <taxon>Membracoidea</taxon>
        <taxon>Cicadellidae</taxon>
        <taxon>Cicadellinae</taxon>
        <taxon>Proconiini</taxon>
        <taxon>Homalodisca</taxon>
    </lineage>
</organism>
<dbReference type="GO" id="GO:0030991">
    <property type="term" value="C:intraciliary transport particle A"/>
    <property type="evidence" value="ECO:0007669"/>
    <property type="project" value="TreeGrafter"/>
</dbReference>
<name>A0A1B6JWS6_9HEMI</name>
<dbReference type="GO" id="GO:0036064">
    <property type="term" value="C:ciliary basal body"/>
    <property type="evidence" value="ECO:0007669"/>
    <property type="project" value="TreeGrafter"/>
</dbReference>
<dbReference type="SUPFAM" id="SSF69322">
    <property type="entry name" value="Tricorn protease domain 2"/>
    <property type="match status" value="1"/>
</dbReference>
<evidence type="ECO:0000256" key="5">
    <source>
        <dbReference type="ARBA" id="ARBA00023273"/>
    </source>
</evidence>
<dbReference type="GO" id="GO:0005930">
    <property type="term" value="C:axoneme"/>
    <property type="evidence" value="ECO:0007669"/>
    <property type="project" value="TreeGrafter"/>
</dbReference>
<dbReference type="EMBL" id="GECU01004035">
    <property type="protein sequence ID" value="JAT03672.1"/>
    <property type="molecule type" value="Transcribed_RNA"/>
</dbReference>
<evidence type="ECO:0000259" key="6">
    <source>
        <dbReference type="Pfam" id="PF23383"/>
    </source>
</evidence>
<comment type="subcellular location">
    <subcellularLocation>
        <location evidence="1">Cell projection</location>
        <location evidence="1">Cilium</location>
    </subcellularLocation>
</comment>
<evidence type="ECO:0000256" key="2">
    <source>
        <dbReference type="ARBA" id="ARBA00022574"/>
    </source>
</evidence>
<keyword evidence="3" id="KW-0677">Repeat</keyword>
<gene>
    <name evidence="7" type="ORF">g.7930</name>
</gene>
<keyword evidence="2" id="KW-0853">WD repeat</keyword>
<reference evidence="7" key="1">
    <citation type="submission" date="2015-11" db="EMBL/GenBank/DDBJ databases">
        <title>De novo transcriptome assembly of four potential Pierce s Disease insect vectors from Arizona vineyards.</title>
        <authorList>
            <person name="Tassone E.E."/>
        </authorList>
    </citation>
    <scope>NUCLEOTIDE SEQUENCE</scope>
</reference>
<dbReference type="GO" id="GO:0035721">
    <property type="term" value="P:intraciliary retrograde transport"/>
    <property type="evidence" value="ECO:0007669"/>
    <property type="project" value="TreeGrafter"/>
</dbReference>
<protein>
    <recommendedName>
        <fullName evidence="6">IFT140 first beta-propeller domain-containing protein</fullName>
    </recommendedName>
</protein>
<keyword evidence="4" id="KW-0969">Cilium</keyword>
<sequence length="193" mass="20906">MVGWRLDSRCQLLSVYKVTLPSIPCEAVFRVSRPGPDLTGLARRAVAGDQVALDIFSAWRPRTAGRQVSVHQDNMAVYVATAQGVIMYVNETGKCQEVLQYSGRIEKLLYHDTEDGLVVVGMGLNLSYYSAESDGSLNEVTTVKLSGSGNAIVWAGSGVLACTVSDTTVRCWEPSSGETYTLRRVPSSALLCH</sequence>
<proteinExistence type="predicted"/>
<evidence type="ECO:0000256" key="4">
    <source>
        <dbReference type="ARBA" id="ARBA00023069"/>
    </source>
</evidence>
<dbReference type="Pfam" id="PF23383">
    <property type="entry name" value="Beta-prop_IFT140_1st"/>
    <property type="match status" value="1"/>
</dbReference>
<accession>A0A1B6JWS6</accession>
<evidence type="ECO:0000313" key="7">
    <source>
        <dbReference type="EMBL" id="JAT03672.1"/>
    </source>
</evidence>
<keyword evidence="5" id="KW-0966">Cell projection</keyword>
<dbReference type="AlphaFoldDB" id="A0A1B6JWS6"/>
<dbReference type="PANTHER" id="PTHR15722">
    <property type="entry name" value="IFT140/172-RELATED"/>
    <property type="match status" value="1"/>
</dbReference>